<evidence type="ECO:0000313" key="2">
    <source>
        <dbReference type="EMBL" id="HJE50546.1"/>
    </source>
</evidence>
<reference evidence="2" key="1">
    <citation type="journal article" date="2021" name="PeerJ">
        <title>Extensive microbial diversity within the chicken gut microbiome revealed by metagenomics and culture.</title>
        <authorList>
            <person name="Gilroy R."/>
            <person name="Ravi A."/>
            <person name="Getino M."/>
            <person name="Pursley I."/>
            <person name="Horton D.L."/>
            <person name="Alikhan N.F."/>
            <person name="Baker D."/>
            <person name="Gharbi K."/>
            <person name="Hall N."/>
            <person name="Watson M."/>
            <person name="Adriaenssens E.M."/>
            <person name="Foster-Nyarko E."/>
            <person name="Jarju S."/>
            <person name="Secka A."/>
            <person name="Antonio M."/>
            <person name="Oren A."/>
            <person name="Chaudhuri R.R."/>
            <person name="La Ragione R."/>
            <person name="Hildebrand F."/>
            <person name="Pallen M.J."/>
        </authorList>
    </citation>
    <scope>NUCLEOTIDE SEQUENCE</scope>
    <source>
        <strain evidence="2">ChiGjej3B3-7470</strain>
    </source>
</reference>
<dbReference type="EMBL" id="DYZF01000026">
    <property type="protein sequence ID" value="HJE50546.1"/>
    <property type="molecule type" value="Genomic_DNA"/>
</dbReference>
<feature type="compositionally biased region" description="Pro residues" evidence="1">
    <location>
        <begin position="135"/>
        <end position="153"/>
    </location>
</feature>
<reference evidence="2" key="2">
    <citation type="submission" date="2021-09" db="EMBL/GenBank/DDBJ databases">
        <authorList>
            <person name="Gilroy R."/>
        </authorList>
    </citation>
    <scope>NUCLEOTIDE SEQUENCE</scope>
    <source>
        <strain evidence="2">ChiGjej3B3-7470</strain>
    </source>
</reference>
<evidence type="ECO:0000313" key="3">
    <source>
        <dbReference type="Proteomes" id="UP000712713"/>
    </source>
</evidence>
<feature type="compositionally biased region" description="Pro residues" evidence="1">
    <location>
        <begin position="105"/>
        <end position="125"/>
    </location>
</feature>
<feature type="compositionally biased region" description="Polar residues" evidence="1">
    <location>
        <begin position="74"/>
        <end position="84"/>
    </location>
</feature>
<proteinExistence type="predicted"/>
<gene>
    <name evidence="2" type="ORF">K8V15_00930</name>
</gene>
<dbReference type="Proteomes" id="UP000712713">
    <property type="component" value="Unassembled WGS sequence"/>
</dbReference>
<feature type="non-terminal residue" evidence="2">
    <location>
        <position position="153"/>
    </location>
</feature>
<comment type="caution">
    <text evidence="2">The sequence shown here is derived from an EMBL/GenBank/DDBJ whole genome shotgun (WGS) entry which is preliminary data.</text>
</comment>
<feature type="compositionally biased region" description="Basic and acidic residues" evidence="1">
    <location>
        <begin position="62"/>
        <end position="72"/>
    </location>
</feature>
<name>A0A921EMT1_9ACTN</name>
<dbReference type="AlphaFoldDB" id="A0A921EMT1"/>
<evidence type="ECO:0000256" key="1">
    <source>
        <dbReference type="SAM" id="MobiDB-lite"/>
    </source>
</evidence>
<organism evidence="2 3">
    <name type="scientific">Tessaracoccus flavescens</name>
    <dbReference type="NCBI Taxonomy" id="399497"/>
    <lineage>
        <taxon>Bacteria</taxon>
        <taxon>Bacillati</taxon>
        <taxon>Actinomycetota</taxon>
        <taxon>Actinomycetes</taxon>
        <taxon>Propionibacteriales</taxon>
        <taxon>Propionibacteriaceae</taxon>
        <taxon>Tessaracoccus</taxon>
    </lineage>
</organism>
<protein>
    <submittedName>
        <fullName evidence="2">Uncharacterized protein</fullName>
    </submittedName>
</protein>
<feature type="region of interest" description="Disordered" evidence="1">
    <location>
        <begin position="1"/>
        <end position="153"/>
    </location>
</feature>
<accession>A0A921EMT1</accession>
<sequence length="153" mass="15943">MASWRDGAAYAPTERPDGFATPSTDALPAGEPYKAATPGPMAPPQSFDAAEQPALSQIAVEVKQRRNPRDSFEVASTTLTTAPGQPSGKRDPKEPFATSRSADQLPPPTGDPLPPPPGWEAPPSAPQATTGQPNWPAPQAPHTGQPPAPRPQS</sequence>